<dbReference type="SUPFAM" id="SSF55331">
    <property type="entry name" value="Tautomerase/MIF"/>
    <property type="match status" value="1"/>
</dbReference>
<keyword evidence="2" id="KW-1185">Reference proteome</keyword>
<dbReference type="Pfam" id="PF02962">
    <property type="entry name" value="CHMI"/>
    <property type="match status" value="1"/>
</dbReference>
<name>A0ABZ2XK32_9RHOO</name>
<proteinExistence type="predicted"/>
<accession>A0ABZ2XK32</accession>
<dbReference type="PANTHER" id="PTHR37950:SF1">
    <property type="entry name" value="4-HYDROXYPHENYLACETATE CATABOLISM PROTEIN"/>
    <property type="match status" value="1"/>
</dbReference>
<evidence type="ECO:0000313" key="2">
    <source>
        <dbReference type="Proteomes" id="UP001479520"/>
    </source>
</evidence>
<dbReference type="RefSeq" id="WP_028993954.1">
    <property type="nucleotide sequence ID" value="NZ_CP151406.1"/>
</dbReference>
<evidence type="ECO:0000313" key="1">
    <source>
        <dbReference type="EMBL" id="WZJ21824.1"/>
    </source>
</evidence>
<gene>
    <name evidence="1" type="ORF">AADV58_01380</name>
</gene>
<reference evidence="1 2" key="1">
    <citation type="submission" date="2024-04" db="EMBL/GenBank/DDBJ databases">
        <title>Dissimilatory iodate-reducing microorganisms contribute to the enrichment of iodine in groundwater.</title>
        <authorList>
            <person name="Jiang Z."/>
        </authorList>
    </citation>
    <scope>NUCLEOTIDE SEQUENCE [LARGE SCALE GENOMIC DNA]</scope>
    <source>
        <strain evidence="1 2">NCP973</strain>
    </source>
</reference>
<dbReference type="PANTHER" id="PTHR37950">
    <property type="entry name" value="4-HYDROXYPHENYLACETATE CATABOLISM PROTEIN"/>
    <property type="match status" value="1"/>
</dbReference>
<dbReference type="InterPro" id="IPR014347">
    <property type="entry name" value="Tautomerase/MIF_sf"/>
</dbReference>
<sequence length="119" mass="12411">MPHLTLEYTANLAIDPAAALTAINAAAFDSGLFGEADIKSRALCLGDFRTGVQTGARAFAHLRIALLSGRSADERKQLANAALAALMATLVPPAGHELQLSVETVELDRASYAKAVVHG</sequence>
<dbReference type="GO" id="GO:0016853">
    <property type="term" value="F:isomerase activity"/>
    <property type="evidence" value="ECO:0007669"/>
    <property type="project" value="UniProtKB-KW"/>
</dbReference>
<protein>
    <submittedName>
        <fullName evidence="1">5-carboxymethyl-2-hydroxymuconate isomerase</fullName>
    </submittedName>
</protein>
<organism evidence="1 2">
    <name type="scientific">Azonexus hydrophilus</name>
    <dbReference type="NCBI Taxonomy" id="418702"/>
    <lineage>
        <taxon>Bacteria</taxon>
        <taxon>Pseudomonadati</taxon>
        <taxon>Pseudomonadota</taxon>
        <taxon>Betaproteobacteria</taxon>
        <taxon>Rhodocyclales</taxon>
        <taxon>Azonexaceae</taxon>
        <taxon>Azonexus</taxon>
    </lineage>
</organism>
<dbReference type="EMBL" id="CP151406">
    <property type="protein sequence ID" value="WZJ21824.1"/>
    <property type="molecule type" value="Genomic_DNA"/>
</dbReference>
<dbReference type="Gene3D" id="3.30.429.10">
    <property type="entry name" value="Macrophage Migration Inhibitory Factor"/>
    <property type="match status" value="1"/>
</dbReference>
<dbReference type="InterPro" id="IPR004220">
    <property type="entry name" value="5-COMe_2-OHmuconate_Isoase"/>
</dbReference>
<dbReference type="Proteomes" id="UP001479520">
    <property type="component" value="Chromosome"/>
</dbReference>
<keyword evidence="1" id="KW-0413">Isomerase</keyword>